<dbReference type="EMBL" id="AZHX01001850">
    <property type="protein sequence ID" value="ETW99334.1"/>
    <property type="molecule type" value="Genomic_DNA"/>
</dbReference>
<dbReference type="GO" id="GO:0015833">
    <property type="term" value="P:peptide transport"/>
    <property type="evidence" value="ECO:0007669"/>
    <property type="project" value="InterPro"/>
</dbReference>
<evidence type="ECO:0000256" key="6">
    <source>
        <dbReference type="ARBA" id="ARBA00023136"/>
    </source>
</evidence>
<accession>W4LN84</accession>
<proteinExistence type="predicted"/>
<reference evidence="9 10" key="1">
    <citation type="journal article" date="2014" name="Nature">
        <title>An environmental bacterial taxon with a large and distinct metabolic repertoire.</title>
        <authorList>
            <person name="Wilson M.C."/>
            <person name="Mori T."/>
            <person name="Ruckert C."/>
            <person name="Uria A.R."/>
            <person name="Helf M.J."/>
            <person name="Takada K."/>
            <person name="Gernert C."/>
            <person name="Steffens U.A."/>
            <person name="Heycke N."/>
            <person name="Schmitt S."/>
            <person name="Rinke C."/>
            <person name="Helfrich E.J."/>
            <person name="Brachmann A.O."/>
            <person name="Gurgui C."/>
            <person name="Wakimoto T."/>
            <person name="Kracht M."/>
            <person name="Crusemann M."/>
            <person name="Hentschel U."/>
            <person name="Abe I."/>
            <person name="Matsunaga S."/>
            <person name="Kalinowski J."/>
            <person name="Takeyama H."/>
            <person name="Piel J."/>
        </authorList>
    </citation>
    <scope>NUCLEOTIDE SEQUENCE [LARGE SCALE GENOMIC DNA]</scope>
    <source>
        <strain evidence="10">TSY2</strain>
    </source>
</reference>
<dbReference type="Gene3D" id="1.20.1560.10">
    <property type="entry name" value="ABC transporter type 1, transmembrane domain"/>
    <property type="match status" value="1"/>
</dbReference>
<evidence type="ECO:0000313" key="10">
    <source>
        <dbReference type="Proteomes" id="UP000019140"/>
    </source>
</evidence>
<evidence type="ECO:0000259" key="8">
    <source>
        <dbReference type="PROSITE" id="PS50929"/>
    </source>
</evidence>
<comment type="caution">
    <text evidence="9">The sequence shown here is derived from an EMBL/GenBank/DDBJ whole genome shotgun (WGS) entry which is preliminary data.</text>
</comment>
<name>W4LN84_9BACT</name>
<feature type="transmembrane region" description="Helical" evidence="7">
    <location>
        <begin position="128"/>
        <end position="147"/>
    </location>
</feature>
<dbReference type="InterPro" id="IPR036640">
    <property type="entry name" value="ABC1_TM_sf"/>
</dbReference>
<dbReference type="Pfam" id="PF00005">
    <property type="entry name" value="ABC_tran"/>
    <property type="match status" value="1"/>
</dbReference>
<keyword evidence="10" id="KW-1185">Reference proteome</keyword>
<comment type="subcellular location">
    <subcellularLocation>
        <location evidence="1">Cell membrane</location>
        <topology evidence="1">Multi-pass membrane protein</topology>
    </subcellularLocation>
</comment>
<dbReference type="SMART" id="SM00382">
    <property type="entry name" value="AAA"/>
    <property type="match status" value="1"/>
</dbReference>
<organism evidence="9 10">
    <name type="scientific">Candidatus Entotheonella gemina</name>
    <dbReference type="NCBI Taxonomy" id="1429439"/>
    <lineage>
        <taxon>Bacteria</taxon>
        <taxon>Pseudomonadati</taxon>
        <taxon>Nitrospinota/Tectimicrobiota group</taxon>
        <taxon>Candidatus Tectimicrobiota</taxon>
        <taxon>Candidatus Entotheonellia</taxon>
        <taxon>Candidatus Entotheonellales</taxon>
        <taxon>Candidatus Entotheonellaceae</taxon>
        <taxon>Candidatus Entotheonella</taxon>
    </lineage>
</organism>
<keyword evidence="4" id="KW-0067">ATP-binding</keyword>
<dbReference type="InterPro" id="IPR003593">
    <property type="entry name" value="AAA+_ATPase"/>
</dbReference>
<dbReference type="PANTHER" id="PTHR24221">
    <property type="entry name" value="ATP-BINDING CASSETTE SUB-FAMILY B"/>
    <property type="match status" value="1"/>
</dbReference>
<dbReference type="InterPro" id="IPR011527">
    <property type="entry name" value="ABC1_TM_dom"/>
</dbReference>
<feature type="transmembrane region" description="Helical" evidence="7">
    <location>
        <begin position="153"/>
        <end position="175"/>
    </location>
</feature>
<dbReference type="InterPro" id="IPR039421">
    <property type="entry name" value="Type_1_exporter"/>
</dbReference>
<dbReference type="InterPro" id="IPR003439">
    <property type="entry name" value="ABC_transporter-like_ATP-bd"/>
</dbReference>
<dbReference type="InterPro" id="IPR005898">
    <property type="entry name" value="Cyc_pep_transpt_SyrD/YojI"/>
</dbReference>
<sequence>MNLLALLFHASPGMIVIALGAGLVNGVCHASLLALINKVLHHEGASLAPVMWPFIGLGLATVLTGTLSSLLLYRFAQHTIAKLRMDLSRQILGATLPHIEGIGSARLMATLTDDLHAITQSLLIMPQLALNSAILMACAVYLCWLSWGVFVPMAAGVLAGVGGYRFWSASAFAIMRRGRAEQDTLFSHFRALTEGFKELKLNRQRREAFLKDHLFPSITALQRYNIMTSVRFVMADGWSLLLLFGLIGVLLFGLSGSDDIGKSVLTGYVLTTIYMMRPLGMMLRNVPLMARGQVALRNVETLGFSLQAPADLPGSAEVDDPKPCSLVALRDVTYTYYQVEEDRPFTLGPLTLDLQPGEVIFIVGGNGSGKTTLAKLLCGLYVPDHGEVYWDQQPVTDASREAYRQLFSAVFADCYLFETLLGVHETAPDGWAQDYLTQLQLSHKVTVQQGVLSTTALSQGQKKRLVLLAAYLA</sequence>
<keyword evidence="3" id="KW-0547">Nucleotide-binding</keyword>
<gene>
    <name evidence="9" type="ORF">ETSY2_41080</name>
</gene>
<dbReference type="NCBIfam" id="TIGR01194">
    <property type="entry name" value="cyc_pep_trnsptr"/>
    <property type="match status" value="1"/>
</dbReference>
<dbReference type="GO" id="GO:1904680">
    <property type="term" value="F:peptide transmembrane transporter activity"/>
    <property type="evidence" value="ECO:0007669"/>
    <property type="project" value="InterPro"/>
</dbReference>
<evidence type="ECO:0000256" key="5">
    <source>
        <dbReference type="ARBA" id="ARBA00022989"/>
    </source>
</evidence>
<evidence type="ECO:0000256" key="1">
    <source>
        <dbReference type="ARBA" id="ARBA00004651"/>
    </source>
</evidence>
<dbReference type="GO" id="GO:0005886">
    <property type="term" value="C:plasma membrane"/>
    <property type="evidence" value="ECO:0007669"/>
    <property type="project" value="UniProtKB-SubCell"/>
</dbReference>
<dbReference type="InterPro" id="IPR027417">
    <property type="entry name" value="P-loop_NTPase"/>
</dbReference>
<feature type="domain" description="ABC transmembrane type-1" evidence="8">
    <location>
        <begin position="13"/>
        <end position="291"/>
    </location>
</feature>
<evidence type="ECO:0000256" key="4">
    <source>
        <dbReference type="ARBA" id="ARBA00022840"/>
    </source>
</evidence>
<dbReference type="PANTHER" id="PTHR24221:SF654">
    <property type="entry name" value="ATP-BINDING CASSETTE SUB-FAMILY B MEMBER 6"/>
    <property type="match status" value="1"/>
</dbReference>
<evidence type="ECO:0000256" key="7">
    <source>
        <dbReference type="SAM" id="Phobius"/>
    </source>
</evidence>
<dbReference type="PROSITE" id="PS50929">
    <property type="entry name" value="ABC_TM1F"/>
    <property type="match status" value="1"/>
</dbReference>
<keyword evidence="5 7" id="KW-1133">Transmembrane helix</keyword>
<dbReference type="GO" id="GO:0016887">
    <property type="term" value="F:ATP hydrolysis activity"/>
    <property type="evidence" value="ECO:0007669"/>
    <property type="project" value="InterPro"/>
</dbReference>
<feature type="transmembrane region" description="Helical" evidence="7">
    <location>
        <begin position="260"/>
        <end position="276"/>
    </location>
</feature>
<evidence type="ECO:0000256" key="2">
    <source>
        <dbReference type="ARBA" id="ARBA00022692"/>
    </source>
</evidence>
<dbReference type="SUPFAM" id="SSF52540">
    <property type="entry name" value="P-loop containing nucleoside triphosphate hydrolases"/>
    <property type="match status" value="1"/>
</dbReference>
<evidence type="ECO:0000313" key="9">
    <source>
        <dbReference type="EMBL" id="ETW99334.1"/>
    </source>
</evidence>
<feature type="transmembrane region" description="Helical" evidence="7">
    <location>
        <begin position="232"/>
        <end position="254"/>
    </location>
</feature>
<feature type="non-terminal residue" evidence="9">
    <location>
        <position position="473"/>
    </location>
</feature>
<feature type="transmembrane region" description="Helical" evidence="7">
    <location>
        <begin position="50"/>
        <end position="75"/>
    </location>
</feature>
<protein>
    <recommendedName>
        <fullName evidence="8">ABC transmembrane type-1 domain-containing protein</fullName>
    </recommendedName>
</protein>
<dbReference type="GO" id="GO:0140359">
    <property type="term" value="F:ABC-type transporter activity"/>
    <property type="evidence" value="ECO:0007669"/>
    <property type="project" value="InterPro"/>
</dbReference>
<keyword evidence="2 7" id="KW-0812">Transmembrane</keyword>
<dbReference type="GO" id="GO:0005524">
    <property type="term" value="F:ATP binding"/>
    <property type="evidence" value="ECO:0007669"/>
    <property type="project" value="UniProtKB-KW"/>
</dbReference>
<dbReference type="Proteomes" id="UP000019140">
    <property type="component" value="Unassembled WGS sequence"/>
</dbReference>
<dbReference type="HOGENOM" id="CLU_023671_2_1_7"/>
<keyword evidence="6 7" id="KW-0472">Membrane</keyword>
<dbReference type="SUPFAM" id="SSF90123">
    <property type="entry name" value="ABC transporter transmembrane region"/>
    <property type="match status" value="1"/>
</dbReference>
<dbReference type="Gene3D" id="3.40.50.300">
    <property type="entry name" value="P-loop containing nucleotide triphosphate hydrolases"/>
    <property type="match status" value="1"/>
</dbReference>
<evidence type="ECO:0000256" key="3">
    <source>
        <dbReference type="ARBA" id="ARBA00022741"/>
    </source>
</evidence>
<dbReference type="AlphaFoldDB" id="W4LN84"/>